<organism evidence="4">
    <name type="scientific">Salix viminalis</name>
    <name type="common">Common osier</name>
    <name type="synonym">Basket willow</name>
    <dbReference type="NCBI Taxonomy" id="40686"/>
    <lineage>
        <taxon>Eukaryota</taxon>
        <taxon>Viridiplantae</taxon>
        <taxon>Streptophyta</taxon>
        <taxon>Embryophyta</taxon>
        <taxon>Tracheophyta</taxon>
        <taxon>Spermatophyta</taxon>
        <taxon>Magnoliopsida</taxon>
        <taxon>eudicotyledons</taxon>
        <taxon>Gunneridae</taxon>
        <taxon>Pentapetalae</taxon>
        <taxon>rosids</taxon>
        <taxon>fabids</taxon>
        <taxon>Malpighiales</taxon>
        <taxon>Salicaceae</taxon>
        <taxon>Saliceae</taxon>
        <taxon>Salix</taxon>
    </lineage>
</organism>
<dbReference type="InterPro" id="IPR040251">
    <property type="entry name" value="SEC31-like"/>
</dbReference>
<dbReference type="AlphaFoldDB" id="A0A6N2KMH3"/>
<keyword evidence="3" id="KW-0677">Repeat</keyword>
<evidence type="ECO:0000256" key="1">
    <source>
        <dbReference type="ARBA" id="ARBA00022448"/>
    </source>
</evidence>
<reference evidence="4" key="1">
    <citation type="submission" date="2019-03" db="EMBL/GenBank/DDBJ databases">
        <authorList>
            <person name="Mank J."/>
            <person name="Almeida P."/>
        </authorList>
    </citation>
    <scope>NUCLEOTIDE SEQUENCE</scope>
    <source>
        <strain evidence="4">78183</strain>
    </source>
</reference>
<gene>
    <name evidence="4" type="ORF">SVIM_LOCUS104372</name>
</gene>
<dbReference type="GO" id="GO:0090110">
    <property type="term" value="P:COPII-coated vesicle cargo loading"/>
    <property type="evidence" value="ECO:0007669"/>
    <property type="project" value="TreeGrafter"/>
</dbReference>
<name>A0A6N2KMH3_SALVM</name>
<evidence type="ECO:0000256" key="3">
    <source>
        <dbReference type="ARBA" id="ARBA00022737"/>
    </source>
</evidence>
<dbReference type="GO" id="GO:0070971">
    <property type="term" value="C:endoplasmic reticulum exit site"/>
    <property type="evidence" value="ECO:0007669"/>
    <property type="project" value="TreeGrafter"/>
</dbReference>
<sequence length="294" mass="32881">MGGLNEKVGFFKSGNTTLPVSSSTSIFQVSRNLTLPVSSSTSMIPLLSLHTPRPSLFLTHFPPHLSTPLPRFKSPPPQTHHPCFPISTLPAKTKTPVLRSQDDRETWGFLKVMFEEDGTARTRMLAHLGFSIPVEEKDAVPEDNLTQEINSIRLNDTPADEMGYENNQEATIFSADDGEDFFNNLPSPKADTSLVPSGDNVGLEKSAPKRQDFLDFVVEFRKRQHRAVQISLEYGAKKGDGLRFFPPADRQTQEMHFQTMMQDIAASLLMEFEKYVFQAEYSGTISQDTFGFAS</sequence>
<keyword evidence="2" id="KW-0853">WD repeat</keyword>
<dbReference type="PANTHER" id="PTHR13923:SF11">
    <property type="entry name" value="SECRETORY 31, ISOFORM D"/>
    <property type="match status" value="1"/>
</dbReference>
<dbReference type="GO" id="GO:0030127">
    <property type="term" value="C:COPII vesicle coat"/>
    <property type="evidence" value="ECO:0007669"/>
    <property type="project" value="TreeGrafter"/>
</dbReference>
<dbReference type="Gene3D" id="1.25.40.1030">
    <property type="match status" value="1"/>
</dbReference>
<accession>A0A6N2KMH3</accession>
<keyword evidence="1" id="KW-0813">Transport</keyword>
<proteinExistence type="predicted"/>
<dbReference type="PANTHER" id="PTHR13923">
    <property type="entry name" value="SEC31-RELATED PROTEIN"/>
    <property type="match status" value="1"/>
</dbReference>
<evidence type="ECO:0000313" key="4">
    <source>
        <dbReference type="EMBL" id="VFU29207.1"/>
    </source>
</evidence>
<protein>
    <submittedName>
        <fullName evidence="4">Uncharacterized protein</fullName>
    </submittedName>
</protein>
<dbReference type="GO" id="GO:0005198">
    <property type="term" value="F:structural molecule activity"/>
    <property type="evidence" value="ECO:0007669"/>
    <property type="project" value="TreeGrafter"/>
</dbReference>
<dbReference type="GO" id="GO:0007029">
    <property type="term" value="P:endoplasmic reticulum organization"/>
    <property type="evidence" value="ECO:0007669"/>
    <property type="project" value="TreeGrafter"/>
</dbReference>
<dbReference type="EMBL" id="CAADRP010000513">
    <property type="protein sequence ID" value="VFU29207.1"/>
    <property type="molecule type" value="Genomic_DNA"/>
</dbReference>
<evidence type="ECO:0000256" key="2">
    <source>
        <dbReference type="ARBA" id="ARBA00022574"/>
    </source>
</evidence>